<dbReference type="InterPro" id="IPR014729">
    <property type="entry name" value="Rossmann-like_a/b/a_fold"/>
</dbReference>
<comment type="similarity">
    <text evidence="10">Belongs to the MnmA/TRMU family.</text>
</comment>
<comment type="function">
    <text evidence="10">Catalyzes the 2-thiolation of uridine at the wobble position (U34) of tRNA, leading to the formation of s(2)U34.</text>
</comment>
<dbReference type="Gene3D" id="2.40.30.10">
    <property type="entry name" value="Translation factors"/>
    <property type="match status" value="1"/>
</dbReference>
<feature type="active site" description="Nucleophile" evidence="10">
    <location>
        <position position="107"/>
    </location>
</feature>
<comment type="caution">
    <text evidence="10">Lacks conserved residue(s) required for the propagation of feature annotation.</text>
</comment>
<keyword evidence="3 10" id="KW-0808">Transferase</keyword>
<feature type="binding site" evidence="10">
    <location>
        <position position="36"/>
    </location>
    <ligand>
        <name>ATP</name>
        <dbReference type="ChEBI" id="CHEBI:30616"/>
    </ligand>
</feature>
<dbReference type="InterPro" id="IPR046885">
    <property type="entry name" value="MnmA-like_C"/>
</dbReference>
<dbReference type="FunFam" id="3.40.50.620:FF:000115">
    <property type="entry name" value="tRNA-specific 2-thiouridylase MnmA"/>
    <property type="match status" value="1"/>
</dbReference>
<feature type="region of interest" description="Interaction with tRNA" evidence="10">
    <location>
        <begin position="310"/>
        <end position="311"/>
    </location>
</feature>
<evidence type="ECO:0000256" key="5">
    <source>
        <dbReference type="ARBA" id="ARBA00022741"/>
    </source>
</evidence>
<evidence type="ECO:0000256" key="7">
    <source>
        <dbReference type="ARBA" id="ARBA00022884"/>
    </source>
</evidence>
<evidence type="ECO:0000313" key="14">
    <source>
        <dbReference type="Proteomes" id="UP000194003"/>
    </source>
</evidence>
<feature type="domain" description="tRNA-specific 2-thiouridylase MnmA-like C-terminal" evidence="11">
    <location>
        <begin position="285"/>
        <end position="359"/>
    </location>
</feature>
<keyword evidence="1 10" id="KW-0963">Cytoplasm</keyword>
<feature type="domain" description="tRNA-specific 2-thiouridylase MnmA-like central" evidence="12">
    <location>
        <begin position="215"/>
        <end position="277"/>
    </location>
</feature>
<evidence type="ECO:0000256" key="10">
    <source>
        <dbReference type="HAMAP-Rule" id="MF_00144"/>
    </source>
</evidence>
<dbReference type="GO" id="GO:0002143">
    <property type="term" value="P:tRNA wobble position uridine thiolation"/>
    <property type="evidence" value="ECO:0007669"/>
    <property type="project" value="TreeGrafter"/>
</dbReference>
<dbReference type="GO" id="GO:0005737">
    <property type="term" value="C:cytoplasm"/>
    <property type="evidence" value="ECO:0007669"/>
    <property type="project" value="UniProtKB-SubCell"/>
</dbReference>
<dbReference type="AlphaFoldDB" id="A0A1Y2K5Q7"/>
<feature type="binding site" evidence="10">
    <location>
        <begin position="10"/>
        <end position="17"/>
    </location>
    <ligand>
        <name>ATP</name>
        <dbReference type="ChEBI" id="CHEBI:30616"/>
    </ligand>
</feature>
<dbReference type="EC" id="2.8.1.13" evidence="10"/>
<keyword evidence="4 10" id="KW-0819">tRNA processing</keyword>
<feature type="region of interest" description="Interaction with tRNA" evidence="10">
    <location>
        <begin position="155"/>
        <end position="157"/>
    </location>
</feature>
<dbReference type="Gene3D" id="2.30.30.280">
    <property type="entry name" value="Adenine nucleotide alpha hydrolases-like domains"/>
    <property type="match status" value="1"/>
</dbReference>
<feature type="site" description="Interaction with tRNA" evidence="10">
    <location>
        <position position="343"/>
    </location>
</feature>
<protein>
    <recommendedName>
        <fullName evidence="10">tRNA-specific 2-thiouridylase MnmA</fullName>
        <ecNumber evidence="10">2.8.1.13</ecNumber>
    </recommendedName>
</protein>
<evidence type="ECO:0000259" key="12">
    <source>
        <dbReference type="Pfam" id="PF20259"/>
    </source>
</evidence>
<dbReference type="FunFam" id="2.30.30.280:FF:000001">
    <property type="entry name" value="tRNA-specific 2-thiouridylase MnmA"/>
    <property type="match status" value="1"/>
</dbReference>
<dbReference type="CDD" id="cd01998">
    <property type="entry name" value="MnmA_TRMU-like"/>
    <property type="match status" value="1"/>
</dbReference>
<feature type="site" description="Interaction with tRNA" evidence="10">
    <location>
        <position position="132"/>
    </location>
</feature>
<evidence type="ECO:0000256" key="6">
    <source>
        <dbReference type="ARBA" id="ARBA00022840"/>
    </source>
</evidence>
<name>A0A1Y2K5Q7_9PROT</name>
<dbReference type="Pfam" id="PF20259">
    <property type="entry name" value="tRNA_Me_trans_M"/>
    <property type="match status" value="1"/>
</dbReference>
<dbReference type="OrthoDB" id="9800696at2"/>
<keyword evidence="13" id="KW-0489">Methyltransferase</keyword>
<evidence type="ECO:0000256" key="1">
    <source>
        <dbReference type="ARBA" id="ARBA00022490"/>
    </source>
</evidence>
<evidence type="ECO:0000313" key="13">
    <source>
        <dbReference type="EMBL" id="OSM04959.1"/>
    </source>
</evidence>
<dbReference type="HAMAP" id="MF_00144">
    <property type="entry name" value="tRNA_thiouridyl_MnmA"/>
    <property type="match status" value="1"/>
</dbReference>
<gene>
    <name evidence="10" type="primary">mnmA</name>
    <name evidence="13" type="ORF">MAIT1_03078</name>
</gene>
<dbReference type="InterPro" id="IPR046884">
    <property type="entry name" value="MnmA-like_central"/>
</dbReference>
<evidence type="ECO:0000256" key="9">
    <source>
        <dbReference type="ARBA" id="ARBA00051542"/>
    </source>
</evidence>
<comment type="caution">
    <text evidence="13">The sequence shown here is derived from an EMBL/GenBank/DDBJ whole genome shotgun (WGS) entry which is preliminary data.</text>
</comment>
<dbReference type="PANTHER" id="PTHR11933">
    <property type="entry name" value="TRNA 5-METHYLAMINOMETHYL-2-THIOURIDYLATE -METHYLTRANSFERASE"/>
    <property type="match status" value="1"/>
</dbReference>
<reference evidence="13 14" key="1">
    <citation type="journal article" date="2016" name="BMC Genomics">
        <title>Combined genomic and structural analyses of a cultured magnetotactic bacterium reveals its niche adaptation to a dynamic environment.</title>
        <authorList>
            <person name="Araujo A.C."/>
            <person name="Morillo V."/>
            <person name="Cypriano J."/>
            <person name="Teixeira L.C."/>
            <person name="Leao P."/>
            <person name="Lyra S."/>
            <person name="Almeida L.G."/>
            <person name="Bazylinski D.A."/>
            <person name="Vasconcellos A.T."/>
            <person name="Abreu F."/>
            <person name="Lins U."/>
        </authorList>
    </citation>
    <scope>NUCLEOTIDE SEQUENCE [LARGE SCALE GENOMIC DNA]</scope>
    <source>
        <strain evidence="13 14">IT-1</strain>
    </source>
</reference>
<evidence type="ECO:0000256" key="2">
    <source>
        <dbReference type="ARBA" id="ARBA00022555"/>
    </source>
</evidence>
<dbReference type="NCBIfam" id="TIGR00420">
    <property type="entry name" value="trmU"/>
    <property type="match status" value="1"/>
</dbReference>
<feature type="active site" description="Cysteine persulfide intermediate" evidence="10">
    <location>
        <position position="205"/>
    </location>
</feature>
<dbReference type="GO" id="GO:0103016">
    <property type="term" value="F:tRNA-uridine 2-sulfurtransferase activity"/>
    <property type="evidence" value="ECO:0007669"/>
    <property type="project" value="UniProtKB-EC"/>
</dbReference>
<dbReference type="GO" id="GO:0032259">
    <property type="term" value="P:methylation"/>
    <property type="evidence" value="ECO:0007669"/>
    <property type="project" value="UniProtKB-KW"/>
</dbReference>
<keyword evidence="8" id="KW-1015">Disulfide bond</keyword>
<keyword evidence="7 10" id="KW-0694">RNA-binding</keyword>
<dbReference type="Gene3D" id="3.40.50.620">
    <property type="entry name" value="HUPs"/>
    <property type="match status" value="1"/>
</dbReference>
<organism evidence="13 14">
    <name type="scientific">Magnetofaba australis IT-1</name>
    <dbReference type="NCBI Taxonomy" id="1434232"/>
    <lineage>
        <taxon>Bacteria</taxon>
        <taxon>Pseudomonadati</taxon>
        <taxon>Pseudomonadota</taxon>
        <taxon>Magnetococcia</taxon>
        <taxon>Magnetococcales</taxon>
        <taxon>Magnetococcaceae</taxon>
        <taxon>Magnetofaba</taxon>
    </lineage>
</organism>
<proteinExistence type="inferred from homology"/>
<dbReference type="STRING" id="1434232.MAIT1_03078"/>
<evidence type="ECO:0000256" key="3">
    <source>
        <dbReference type="ARBA" id="ARBA00022679"/>
    </source>
</evidence>
<evidence type="ECO:0000256" key="4">
    <source>
        <dbReference type="ARBA" id="ARBA00022694"/>
    </source>
</evidence>
<comment type="subcellular location">
    <subcellularLocation>
        <location evidence="10">Cytoplasm</location>
    </subcellularLocation>
</comment>
<keyword evidence="2 10" id="KW-0820">tRNA-binding</keyword>
<accession>A0A1Y2K5Q7</accession>
<dbReference type="PANTHER" id="PTHR11933:SF5">
    <property type="entry name" value="MITOCHONDRIAL TRNA-SPECIFIC 2-THIOURIDYLASE 1"/>
    <property type="match status" value="1"/>
</dbReference>
<dbReference type="Pfam" id="PF03054">
    <property type="entry name" value="tRNA_Me_trans"/>
    <property type="match status" value="1"/>
</dbReference>
<dbReference type="EMBL" id="LVJN01000018">
    <property type="protein sequence ID" value="OSM04959.1"/>
    <property type="molecule type" value="Genomic_DNA"/>
</dbReference>
<dbReference type="GO" id="GO:0000049">
    <property type="term" value="F:tRNA binding"/>
    <property type="evidence" value="ECO:0007669"/>
    <property type="project" value="UniProtKB-KW"/>
</dbReference>
<sequence>MNEKKRAAVAMSGGVDSSATAALLVEQGYDVIGLTMQLWDHGHSCAPSPNSRTCCATEDVQDARHVAETLGIPFYVINLQEAFRQAVVEDFITTYAHGQTPNPCVRCNQILKFEILLDRARQLGAEFLATGHYARCTVDPVGHAPQLWRGADRAKDQSYFLFATTREQLQHIRFPLGDISKARTRALAARAGLHLADKRESQDVCFVPDGDYAAFFAQHAPHAITPGPIVDRDGKILGQHHGLARYTVGQRRGLGVAAPHPLYVIALDADNNRLIVGPNEALMRDELVCAQVNWIIDAPSAPFSCQARIRYAAEPQPATVTPLPDGGAQVAFAQSQRAVTPGQACVFYQEDQVLGGGWIQ</sequence>
<evidence type="ECO:0000256" key="8">
    <source>
        <dbReference type="ARBA" id="ARBA00023157"/>
    </source>
</evidence>
<feature type="binding site" evidence="10">
    <location>
        <position position="131"/>
    </location>
    <ligand>
        <name>ATP</name>
        <dbReference type="ChEBI" id="CHEBI:30616"/>
    </ligand>
</feature>
<dbReference type="SUPFAM" id="SSF52402">
    <property type="entry name" value="Adenine nucleotide alpha hydrolases-like"/>
    <property type="match status" value="1"/>
</dbReference>
<keyword evidence="5 10" id="KW-0547">Nucleotide-binding</keyword>
<dbReference type="NCBIfam" id="NF001138">
    <property type="entry name" value="PRK00143.1"/>
    <property type="match status" value="1"/>
</dbReference>
<dbReference type="InterPro" id="IPR023382">
    <property type="entry name" value="MnmA-like_central_sf"/>
</dbReference>
<evidence type="ECO:0000259" key="11">
    <source>
        <dbReference type="Pfam" id="PF20258"/>
    </source>
</evidence>
<dbReference type="GO" id="GO:0008168">
    <property type="term" value="F:methyltransferase activity"/>
    <property type="evidence" value="ECO:0007669"/>
    <property type="project" value="UniProtKB-KW"/>
</dbReference>
<keyword evidence="14" id="KW-1185">Reference proteome</keyword>
<keyword evidence="6 10" id="KW-0067">ATP-binding</keyword>
<dbReference type="RefSeq" id="WP_085441605.1">
    <property type="nucleotide sequence ID" value="NZ_LVJN01000018.1"/>
</dbReference>
<dbReference type="GO" id="GO:0005524">
    <property type="term" value="F:ATP binding"/>
    <property type="evidence" value="ECO:0007669"/>
    <property type="project" value="UniProtKB-KW"/>
</dbReference>
<comment type="catalytic activity">
    <reaction evidence="9 10">
        <text>S-sulfanyl-L-cysteinyl-[protein] + uridine(34) in tRNA + AH2 + ATP = 2-thiouridine(34) in tRNA + L-cysteinyl-[protein] + A + AMP + diphosphate + H(+)</text>
        <dbReference type="Rhea" id="RHEA:47032"/>
        <dbReference type="Rhea" id="RHEA-COMP:10131"/>
        <dbReference type="Rhea" id="RHEA-COMP:11726"/>
        <dbReference type="Rhea" id="RHEA-COMP:11727"/>
        <dbReference type="Rhea" id="RHEA-COMP:11728"/>
        <dbReference type="ChEBI" id="CHEBI:13193"/>
        <dbReference type="ChEBI" id="CHEBI:15378"/>
        <dbReference type="ChEBI" id="CHEBI:17499"/>
        <dbReference type="ChEBI" id="CHEBI:29950"/>
        <dbReference type="ChEBI" id="CHEBI:30616"/>
        <dbReference type="ChEBI" id="CHEBI:33019"/>
        <dbReference type="ChEBI" id="CHEBI:61963"/>
        <dbReference type="ChEBI" id="CHEBI:65315"/>
        <dbReference type="ChEBI" id="CHEBI:87170"/>
        <dbReference type="ChEBI" id="CHEBI:456215"/>
        <dbReference type="EC" id="2.8.1.13"/>
    </reaction>
</comment>
<dbReference type="InterPro" id="IPR004506">
    <property type="entry name" value="MnmA-like"/>
</dbReference>
<dbReference type="Pfam" id="PF20258">
    <property type="entry name" value="tRNA_Me_trans_C"/>
    <property type="match status" value="1"/>
</dbReference>
<dbReference type="FunFam" id="2.40.30.10:FF:000023">
    <property type="entry name" value="tRNA-specific 2-thiouridylase MnmA"/>
    <property type="match status" value="1"/>
</dbReference>
<dbReference type="Proteomes" id="UP000194003">
    <property type="component" value="Unassembled WGS sequence"/>
</dbReference>